<evidence type="ECO:0000313" key="3">
    <source>
        <dbReference type="EMBL" id="SEQ58582.1"/>
    </source>
</evidence>
<evidence type="ECO:0000313" key="4">
    <source>
        <dbReference type="Proteomes" id="UP000198634"/>
    </source>
</evidence>
<keyword evidence="3" id="KW-0436">Ligase</keyword>
<name>A0A1H9H8D3_9RHOB</name>
<dbReference type="Pfam" id="PF13193">
    <property type="entry name" value="AMP-binding_C"/>
    <property type="match status" value="1"/>
</dbReference>
<dbReference type="InterPro" id="IPR045851">
    <property type="entry name" value="AMP-bd_C_sf"/>
</dbReference>
<dbReference type="Proteomes" id="UP000198634">
    <property type="component" value="Unassembled WGS sequence"/>
</dbReference>
<dbReference type="AlphaFoldDB" id="A0A1H9H8D3"/>
<sequence>MEIGALIRRAGVNFGDAPCITEDDRTLSFREFDQATDRVGNALSAIGLRPGDRVGVLLPNTIDCLVAYYALAKAGLVRVQLNAREAVTDHEHKLSEGGARAIIQSGFPDLTADFQINLEQLRDMISTGDPSPCQIERPLDAPLRFAFTGGTTGKAKAVNLTTRCELMEISALLTDLIPDLRQGDTFLHAAPISHASGAFFLPCICRGAHSLVMQKFNTSDFLDLAERSGASMTFLVPTMLAMIMEDPKVDSCKDQFRRIVYGASSISSGLVERLEQRFGRVLAQTYGQAENPMAITQLAPEHHDRVGSCGRPYTMVDVAIFDENDQPLPPNERGEIVCRGVQLMAGYWNRPEKTAEAIRDGWLRTGDIGYMDEDGFYYIVDRKNDMFISGGFNIYPSEVEDVLLRFPGVVEAAVVGLPDERWGERVVAVVAGRPDLEVEAILLHAQTHLSGYKRPRALEIWPELPKSGANKIMRRRVKETLMER</sequence>
<dbReference type="PANTHER" id="PTHR43767:SF7">
    <property type="entry name" value="MEDIUM_LONG-CHAIN-FATTY-ACID--COA LIGASE FADD8"/>
    <property type="match status" value="1"/>
</dbReference>
<dbReference type="InterPro" id="IPR042099">
    <property type="entry name" value="ANL_N_sf"/>
</dbReference>
<dbReference type="PROSITE" id="PS00455">
    <property type="entry name" value="AMP_BINDING"/>
    <property type="match status" value="1"/>
</dbReference>
<protein>
    <submittedName>
        <fullName evidence="3">Acyl-CoA synthetase (AMP-forming)/AMP-acid ligase II</fullName>
    </submittedName>
</protein>
<dbReference type="RefSeq" id="WP_090270194.1">
    <property type="nucleotide sequence ID" value="NZ_FOEP01000009.1"/>
</dbReference>
<reference evidence="3 4" key="1">
    <citation type="submission" date="2016-10" db="EMBL/GenBank/DDBJ databases">
        <authorList>
            <person name="de Groot N.N."/>
        </authorList>
    </citation>
    <scope>NUCLEOTIDE SEQUENCE [LARGE SCALE GENOMIC DNA]</scope>
    <source>
        <strain evidence="3 4">DSM 22007</strain>
    </source>
</reference>
<dbReference type="GO" id="GO:0016877">
    <property type="term" value="F:ligase activity, forming carbon-sulfur bonds"/>
    <property type="evidence" value="ECO:0007669"/>
    <property type="project" value="UniProtKB-ARBA"/>
</dbReference>
<evidence type="ECO:0000259" key="1">
    <source>
        <dbReference type="Pfam" id="PF00501"/>
    </source>
</evidence>
<proteinExistence type="predicted"/>
<feature type="domain" description="AMP-dependent synthetase/ligase" evidence="1">
    <location>
        <begin position="9"/>
        <end position="348"/>
    </location>
</feature>
<dbReference type="EMBL" id="FOEP01000009">
    <property type="protein sequence ID" value="SEQ58582.1"/>
    <property type="molecule type" value="Genomic_DNA"/>
</dbReference>
<dbReference type="Pfam" id="PF00501">
    <property type="entry name" value="AMP-binding"/>
    <property type="match status" value="1"/>
</dbReference>
<feature type="domain" description="AMP-binding enzyme C-terminal" evidence="2">
    <location>
        <begin position="398"/>
        <end position="471"/>
    </location>
</feature>
<dbReference type="OrthoDB" id="9803968at2"/>
<dbReference type="PANTHER" id="PTHR43767">
    <property type="entry name" value="LONG-CHAIN-FATTY-ACID--COA LIGASE"/>
    <property type="match status" value="1"/>
</dbReference>
<dbReference type="InterPro" id="IPR020845">
    <property type="entry name" value="AMP-binding_CS"/>
</dbReference>
<evidence type="ECO:0000259" key="2">
    <source>
        <dbReference type="Pfam" id="PF13193"/>
    </source>
</evidence>
<dbReference type="Gene3D" id="3.30.300.30">
    <property type="match status" value="1"/>
</dbReference>
<dbReference type="InterPro" id="IPR050237">
    <property type="entry name" value="ATP-dep_AMP-bd_enzyme"/>
</dbReference>
<gene>
    <name evidence="3" type="ORF">SAMN04488092_10914</name>
</gene>
<dbReference type="STRING" id="657014.SAMN04488092_10914"/>
<dbReference type="Gene3D" id="3.40.50.12780">
    <property type="entry name" value="N-terminal domain of ligase-like"/>
    <property type="match status" value="1"/>
</dbReference>
<dbReference type="InterPro" id="IPR000873">
    <property type="entry name" value="AMP-dep_synth/lig_dom"/>
</dbReference>
<keyword evidence="4" id="KW-1185">Reference proteome</keyword>
<organism evidence="3 4">
    <name type="scientific">Thalassovita taeanensis</name>
    <dbReference type="NCBI Taxonomy" id="657014"/>
    <lineage>
        <taxon>Bacteria</taxon>
        <taxon>Pseudomonadati</taxon>
        <taxon>Pseudomonadota</taxon>
        <taxon>Alphaproteobacteria</taxon>
        <taxon>Rhodobacterales</taxon>
        <taxon>Roseobacteraceae</taxon>
        <taxon>Thalassovita</taxon>
    </lineage>
</organism>
<accession>A0A1H9H8D3</accession>
<dbReference type="SUPFAM" id="SSF56801">
    <property type="entry name" value="Acetyl-CoA synthetase-like"/>
    <property type="match status" value="1"/>
</dbReference>
<dbReference type="InterPro" id="IPR025110">
    <property type="entry name" value="AMP-bd_C"/>
</dbReference>